<accession>Q9QKK2</accession>
<proteinExistence type="predicted"/>
<dbReference type="EMBL" id="AF108661">
    <property type="protein sequence ID" value="AAF03559.1"/>
    <property type="molecule type" value="Genomic_RNA"/>
</dbReference>
<reference evidence="1" key="1">
    <citation type="submission" date="1998-11" db="EMBL/GenBank/DDBJ databases">
        <title>Phylogenetic analysis of velogenic Newcastle disease virus isolates in Malaysia.</title>
        <authorList>
            <person name="Salih O.S."/>
            <person name="Yusoff K."/>
            <person name="Omar R.A."/>
            <person name="Ali M.A."/>
        </authorList>
    </citation>
    <scope>NUCLEOTIDE SEQUENCE</scope>
    <source>
        <strain evidence="1">6270/92 P3</strain>
    </source>
</reference>
<evidence type="ECO:0000313" key="1">
    <source>
        <dbReference type="EMBL" id="AAF03559.1"/>
    </source>
</evidence>
<feature type="non-terminal residue" evidence="1">
    <location>
        <position position="49"/>
    </location>
</feature>
<protein>
    <submittedName>
        <fullName evidence="1">Fusion glycoprotein</fullName>
    </submittedName>
</protein>
<sequence>TFRRKETETLYMVAIIGSVALGSCNSCKDNGSLGSDTANQMLLHLDRKH</sequence>
<feature type="non-terminal residue" evidence="1">
    <location>
        <position position="1"/>
    </location>
</feature>
<organism evidence="1">
    <name type="scientific">Avian paramyxovirus 1</name>
    <name type="common">NDV</name>
    <name type="synonym">Avian orthoavulavirus 1</name>
    <dbReference type="NCBI Taxonomy" id="2560319"/>
    <lineage>
        <taxon>Viruses</taxon>
        <taxon>Riboviria</taxon>
        <taxon>Orthornavirae</taxon>
        <taxon>Negarnaviricota</taxon>
        <taxon>Haploviricotina</taxon>
        <taxon>Monjiviricetes</taxon>
        <taxon>Mononegavirales</taxon>
        <taxon>Paramyxoviridae</taxon>
        <taxon>Avulavirinae</taxon>
        <taxon>Orthoavulavirus</taxon>
        <taxon>Orthoavulavirus javaense</taxon>
    </lineage>
</organism>
<name>Q9QKK2_NCDV</name>